<reference evidence="1" key="1">
    <citation type="submission" date="2022-11" db="EMBL/GenBank/DDBJ databases">
        <authorList>
            <person name="Petersen C."/>
        </authorList>
    </citation>
    <scope>NUCLEOTIDE SEQUENCE</scope>
    <source>
        <strain evidence="1">IBT 34128</strain>
    </source>
</reference>
<dbReference type="GeneID" id="81394805"/>
<dbReference type="AlphaFoldDB" id="A0A9W9K789"/>
<organism evidence="1 2">
    <name type="scientific">Penicillium alfredii</name>
    <dbReference type="NCBI Taxonomy" id="1506179"/>
    <lineage>
        <taxon>Eukaryota</taxon>
        <taxon>Fungi</taxon>
        <taxon>Dikarya</taxon>
        <taxon>Ascomycota</taxon>
        <taxon>Pezizomycotina</taxon>
        <taxon>Eurotiomycetes</taxon>
        <taxon>Eurotiomycetidae</taxon>
        <taxon>Eurotiales</taxon>
        <taxon>Aspergillaceae</taxon>
        <taxon>Penicillium</taxon>
    </lineage>
</organism>
<dbReference type="OrthoDB" id="5230585at2759"/>
<accession>A0A9W9K789</accession>
<dbReference type="EMBL" id="JAPMSZ010000007">
    <property type="protein sequence ID" value="KAJ5095699.1"/>
    <property type="molecule type" value="Genomic_DNA"/>
</dbReference>
<sequence length="200" mass="22225">MLISSSQEPEIHYRCRANLKHLLWMLDDSSYDPENRAPRCSLPICQNSQQGILGTKELVQDSSLPSHDSPTKYFNSRSKPGRKRIFLNKSTRGHEINKIVAVALAAISRDHCNRSSFQHALKTFHCYAQDLDYKPVDKAVLGEHGIEVIDDPSAWLKVGERSILFSCGPNVPVKEIVADIARPAVNRSVLPSGQGHDGGL</sequence>
<dbReference type="PANTHER" id="PTHR42080">
    <property type="entry name" value="SRR1 DOMAIN-CONTAINING PROTEIN"/>
    <property type="match status" value="1"/>
</dbReference>
<reference evidence="1" key="2">
    <citation type="journal article" date="2023" name="IMA Fungus">
        <title>Comparative genomic study of the Penicillium genus elucidates a diverse pangenome and 15 lateral gene transfer events.</title>
        <authorList>
            <person name="Petersen C."/>
            <person name="Sorensen T."/>
            <person name="Nielsen M.R."/>
            <person name="Sondergaard T.E."/>
            <person name="Sorensen J.L."/>
            <person name="Fitzpatrick D.A."/>
            <person name="Frisvad J.C."/>
            <person name="Nielsen K.L."/>
        </authorList>
    </citation>
    <scope>NUCLEOTIDE SEQUENCE</scope>
    <source>
        <strain evidence="1">IBT 34128</strain>
    </source>
</reference>
<gene>
    <name evidence="1" type="ORF">NUU61_005055</name>
</gene>
<comment type="caution">
    <text evidence="1">The sequence shown here is derived from an EMBL/GenBank/DDBJ whole genome shotgun (WGS) entry which is preliminary data.</text>
</comment>
<evidence type="ECO:0000313" key="2">
    <source>
        <dbReference type="Proteomes" id="UP001141434"/>
    </source>
</evidence>
<dbReference type="Proteomes" id="UP001141434">
    <property type="component" value="Unassembled WGS sequence"/>
</dbReference>
<name>A0A9W9K789_9EURO</name>
<dbReference type="RefSeq" id="XP_056511250.1">
    <property type="nucleotide sequence ID" value="XM_056655637.1"/>
</dbReference>
<keyword evidence="2" id="KW-1185">Reference proteome</keyword>
<protein>
    <submittedName>
        <fullName evidence="1">Uncharacterized protein</fullName>
    </submittedName>
</protein>
<dbReference type="PANTHER" id="PTHR42080:SF3">
    <property type="entry name" value="SRR1-LIKE DOMAIN-CONTAINING PROTEIN"/>
    <property type="match status" value="1"/>
</dbReference>
<proteinExistence type="predicted"/>
<evidence type="ECO:0000313" key="1">
    <source>
        <dbReference type="EMBL" id="KAJ5095699.1"/>
    </source>
</evidence>